<sequence>MRTVGGRPREIRRAIASVAANDWPALEVVVVYQGPENEQWQDLQKLPEEFPTLTVRVLTNPATGDRRAQNLNIGWEHAQGRYLGFLDDDDTVASNHVALLVGAMQASGKTWAYAQVTLRKENEALEMVSESQPFRRHAFSLKSLWTENFLPIHSFLIDRSKLNVALVRHPFHEDLDRSEDWDFLLRLAFYHEPAVVDEFTATYHVSTGNRNTNLSLMNGTDNDERERLNREAWARCKTIVEARKKTLATSVWWGSDYFGLPAATPQQQGQQSAITVHTPRRSLRQRVIGKLIRILERML</sequence>
<dbReference type="InterPro" id="IPR001173">
    <property type="entry name" value="Glyco_trans_2-like"/>
</dbReference>
<reference evidence="2 3" key="1">
    <citation type="submission" date="2014-12" db="EMBL/GenBank/DDBJ databases">
        <title>Complete genome sequence of Herbaspirillum rubrisubalbicans Os38.</title>
        <authorList>
            <person name="Chen M."/>
            <person name="An Q."/>
        </authorList>
    </citation>
    <scope>NUCLEOTIDE SEQUENCE [LARGE SCALE GENOMIC DNA]</scope>
    <source>
        <strain evidence="2 3">Os38</strain>
    </source>
</reference>
<protein>
    <recommendedName>
        <fullName evidence="1">Glycosyltransferase 2-like domain-containing protein</fullName>
    </recommendedName>
</protein>
<proteinExistence type="predicted"/>
<evidence type="ECO:0000259" key="1">
    <source>
        <dbReference type="Pfam" id="PF00535"/>
    </source>
</evidence>
<keyword evidence="3" id="KW-1185">Reference proteome</keyword>
<organism evidence="2 3">
    <name type="scientific">Herbaspirillum rubrisubalbicans</name>
    <dbReference type="NCBI Taxonomy" id="80842"/>
    <lineage>
        <taxon>Bacteria</taxon>
        <taxon>Pseudomonadati</taxon>
        <taxon>Pseudomonadota</taxon>
        <taxon>Betaproteobacteria</taxon>
        <taxon>Burkholderiales</taxon>
        <taxon>Oxalobacteraceae</taxon>
        <taxon>Herbaspirillum</taxon>
    </lineage>
</organism>
<dbReference type="PANTHER" id="PTHR43685">
    <property type="entry name" value="GLYCOSYLTRANSFERASE"/>
    <property type="match status" value="1"/>
</dbReference>
<dbReference type="PANTHER" id="PTHR43685:SF2">
    <property type="entry name" value="GLYCOSYLTRANSFERASE 2-LIKE DOMAIN-CONTAINING PROTEIN"/>
    <property type="match status" value="1"/>
</dbReference>
<dbReference type="SUPFAM" id="SSF53448">
    <property type="entry name" value="Nucleotide-diphospho-sugar transferases"/>
    <property type="match status" value="1"/>
</dbReference>
<evidence type="ECO:0000313" key="3">
    <source>
        <dbReference type="Proteomes" id="UP000248631"/>
    </source>
</evidence>
<gene>
    <name evidence="2" type="ORF">RB24_24435</name>
</gene>
<comment type="caution">
    <text evidence="2">The sequence shown here is derived from an EMBL/GenBank/DDBJ whole genome shotgun (WGS) entry which is preliminary data.</text>
</comment>
<evidence type="ECO:0000313" key="2">
    <source>
        <dbReference type="EMBL" id="RAM61655.1"/>
    </source>
</evidence>
<dbReference type="Gene3D" id="3.90.550.10">
    <property type="entry name" value="Spore Coat Polysaccharide Biosynthesis Protein SpsA, Chain A"/>
    <property type="match status" value="1"/>
</dbReference>
<dbReference type="InterPro" id="IPR029044">
    <property type="entry name" value="Nucleotide-diphossugar_trans"/>
</dbReference>
<dbReference type="CDD" id="cd00761">
    <property type="entry name" value="Glyco_tranf_GTA_type"/>
    <property type="match status" value="1"/>
</dbReference>
<dbReference type="Pfam" id="PF00535">
    <property type="entry name" value="Glycos_transf_2"/>
    <property type="match status" value="1"/>
</dbReference>
<dbReference type="EMBL" id="JUGD01000035">
    <property type="protein sequence ID" value="RAM61655.1"/>
    <property type="molecule type" value="Genomic_DNA"/>
</dbReference>
<dbReference type="InterPro" id="IPR050834">
    <property type="entry name" value="Glycosyltransf_2"/>
</dbReference>
<feature type="domain" description="Glycosyltransferase 2-like" evidence="1">
    <location>
        <begin position="9"/>
        <end position="160"/>
    </location>
</feature>
<name>A0ABX9BV94_9BURK</name>
<accession>A0ABX9BV94</accession>
<dbReference type="Proteomes" id="UP000248631">
    <property type="component" value="Unassembled WGS sequence"/>
</dbReference>